<evidence type="ECO:0000313" key="4">
    <source>
        <dbReference type="Proteomes" id="UP001151518"/>
    </source>
</evidence>
<evidence type="ECO:0000256" key="1">
    <source>
        <dbReference type="SAM" id="MobiDB-lite"/>
    </source>
</evidence>
<dbReference type="AlphaFoldDB" id="A0A9W8KXC9"/>
<keyword evidence="2" id="KW-0812">Transmembrane</keyword>
<feature type="compositionally biased region" description="Basic and acidic residues" evidence="1">
    <location>
        <begin position="104"/>
        <end position="117"/>
    </location>
</feature>
<protein>
    <submittedName>
        <fullName evidence="3">Uncharacterized protein</fullName>
    </submittedName>
</protein>
<accession>A0A9W8KXC9</accession>
<gene>
    <name evidence="3" type="ORF">GGI25_003627</name>
</gene>
<dbReference type="EMBL" id="JANBTW010000041">
    <property type="protein sequence ID" value="KAJ2676240.1"/>
    <property type="molecule type" value="Genomic_DNA"/>
</dbReference>
<dbReference type="Proteomes" id="UP001151518">
    <property type="component" value="Unassembled WGS sequence"/>
</dbReference>
<feature type="region of interest" description="Disordered" evidence="1">
    <location>
        <begin position="68"/>
        <end position="147"/>
    </location>
</feature>
<organism evidence="3 4">
    <name type="scientific">Coemansia spiralis</name>
    <dbReference type="NCBI Taxonomy" id="417178"/>
    <lineage>
        <taxon>Eukaryota</taxon>
        <taxon>Fungi</taxon>
        <taxon>Fungi incertae sedis</taxon>
        <taxon>Zoopagomycota</taxon>
        <taxon>Kickxellomycotina</taxon>
        <taxon>Kickxellomycetes</taxon>
        <taxon>Kickxellales</taxon>
        <taxon>Kickxellaceae</taxon>
        <taxon>Coemansia</taxon>
    </lineage>
</organism>
<proteinExistence type="predicted"/>
<comment type="caution">
    <text evidence="3">The sequence shown here is derived from an EMBL/GenBank/DDBJ whole genome shotgun (WGS) entry which is preliminary data.</text>
</comment>
<feature type="region of interest" description="Disordered" evidence="1">
    <location>
        <begin position="229"/>
        <end position="257"/>
    </location>
</feature>
<feature type="transmembrane region" description="Helical" evidence="2">
    <location>
        <begin position="12"/>
        <end position="33"/>
    </location>
</feature>
<sequence>MLIIQASENNTPLLPMQFLLYAAVMLVVLPNFIGTQASKAPACTGSSSAGMDCSAIVSIVDGSNVVGGHTITDEYDEDSDECEDELSDSDSIDGDSDSEDDCDDGNKNNKCNSKEESDLSDDSSQSNIDNESSDSNEASSSSKSNYANPVLFNNEPILVCTKNADSSELGSEDIFYSGIYISDDYMSSDFVPNSLYIEKYTSSGWEIETITSETITFLTGSALDSDDELGGLDVDSFPGDESDGPSNEATSDSSSADHAHAQFEFSFANSSDDSSVFDN</sequence>
<feature type="compositionally biased region" description="Acidic residues" evidence="1">
    <location>
        <begin position="73"/>
        <end position="103"/>
    </location>
</feature>
<name>A0A9W8KXC9_9FUNG</name>
<reference evidence="3" key="1">
    <citation type="submission" date="2022-07" db="EMBL/GenBank/DDBJ databases">
        <title>Phylogenomic reconstructions and comparative analyses of Kickxellomycotina fungi.</title>
        <authorList>
            <person name="Reynolds N.K."/>
            <person name="Stajich J.E."/>
            <person name="Barry K."/>
            <person name="Grigoriev I.V."/>
            <person name="Crous P."/>
            <person name="Smith M.E."/>
        </authorList>
    </citation>
    <scope>NUCLEOTIDE SEQUENCE</scope>
    <source>
        <strain evidence="3">NRRL 3115</strain>
    </source>
</reference>
<evidence type="ECO:0000313" key="3">
    <source>
        <dbReference type="EMBL" id="KAJ2676240.1"/>
    </source>
</evidence>
<keyword evidence="2" id="KW-0472">Membrane</keyword>
<evidence type="ECO:0000256" key="2">
    <source>
        <dbReference type="SAM" id="Phobius"/>
    </source>
</evidence>
<keyword evidence="2" id="KW-1133">Transmembrane helix</keyword>
<feature type="compositionally biased region" description="Low complexity" evidence="1">
    <location>
        <begin position="122"/>
        <end position="145"/>
    </location>
</feature>